<keyword evidence="3" id="KW-0804">Transcription</keyword>
<dbReference type="Pfam" id="PF00505">
    <property type="entry name" value="HMG_box"/>
    <property type="match status" value="1"/>
</dbReference>
<evidence type="ECO:0000256" key="4">
    <source>
        <dbReference type="PROSITE-ProRule" id="PRU00267"/>
    </source>
</evidence>
<feature type="region of interest" description="Disordered" evidence="5">
    <location>
        <begin position="1"/>
        <end position="21"/>
    </location>
</feature>
<name>A0A8H7PNJ8_MORIS</name>
<dbReference type="SMART" id="SM00398">
    <property type="entry name" value="HMG"/>
    <property type="match status" value="1"/>
</dbReference>
<comment type="caution">
    <text evidence="7">The sequence shown here is derived from an EMBL/GenBank/DDBJ whole genome shotgun (WGS) entry which is preliminary data.</text>
</comment>
<dbReference type="InterPro" id="IPR036910">
    <property type="entry name" value="HMG_box_dom_sf"/>
</dbReference>
<feature type="compositionally biased region" description="Basic and acidic residues" evidence="5">
    <location>
        <begin position="124"/>
        <end position="134"/>
    </location>
</feature>
<dbReference type="Gene3D" id="1.10.30.10">
    <property type="entry name" value="High mobility group box domain"/>
    <property type="match status" value="1"/>
</dbReference>
<dbReference type="InterPro" id="IPR009071">
    <property type="entry name" value="HMG_box_dom"/>
</dbReference>
<evidence type="ECO:0000256" key="1">
    <source>
        <dbReference type="ARBA" id="ARBA00023015"/>
    </source>
</evidence>
<keyword evidence="2 4" id="KW-0238">DNA-binding</keyword>
<dbReference type="InterPro" id="IPR050140">
    <property type="entry name" value="SRY-related_HMG-box_TF-like"/>
</dbReference>
<accession>A0A8H7PNJ8</accession>
<dbReference type="GO" id="GO:0000978">
    <property type="term" value="F:RNA polymerase II cis-regulatory region sequence-specific DNA binding"/>
    <property type="evidence" value="ECO:0007669"/>
    <property type="project" value="TreeGrafter"/>
</dbReference>
<organism evidence="7 8">
    <name type="scientific">Mortierella isabellina</name>
    <name type="common">Filamentous fungus</name>
    <name type="synonym">Umbelopsis isabellina</name>
    <dbReference type="NCBI Taxonomy" id="91625"/>
    <lineage>
        <taxon>Eukaryota</taxon>
        <taxon>Fungi</taxon>
        <taxon>Fungi incertae sedis</taxon>
        <taxon>Mucoromycota</taxon>
        <taxon>Mucoromycotina</taxon>
        <taxon>Umbelopsidomycetes</taxon>
        <taxon>Umbelopsidales</taxon>
        <taxon>Umbelopsidaceae</taxon>
        <taxon>Umbelopsis</taxon>
    </lineage>
</organism>
<keyword evidence="1" id="KW-0805">Transcription regulation</keyword>
<dbReference type="CDD" id="cd01389">
    <property type="entry name" value="HMG-box_ROX1-like"/>
    <property type="match status" value="1"/>
</dbReference>
<evidence type="ECO:0000313" key="7">
    <source>
        <dbReference type="EMBL" id="KAG2176431.1"/>
    </source>
</evidence>
<reference evidence="7" key="1">
    <citation type="submission" date="2020-12" db="EMBL/GenBank/DDBJ databases">
        <title>Metabolic potential, ecology and presence of endohyphal bacteria is reflected in genomic diversity of Mucoromycotina.</title>
        <authorList>
            <person name="Muszewska A."/>
            <person name="Okrasinska A."/>
            <person name="Steczkiewicz K."/>
            <person name="Drgas O."/>
            <person name="Orlowska M."/>
            <person name="Perlinska-Lenart U."/>
            <person name="Aleksandrzak-Piekarczyk T."/>
            <person name="Szatraj K."/>
            <person name="Zielenkiewicz U."/>
            <person name="Pilsyk S."/>
            <person name="Malc E."/>
            <person name="Mieczkowski P."/>
            <person name="Kruszewska J.S."/>
            <person name="Biernat P."/>
            <person name="Pawlowska J."/>
        </authorList>
    </citation>
    <scope>NUCLEOTIDE SEQUENCE</scope>
    <source>
        <strain evidence="7">WA0000067209</strain>
    </source>
</reference>
<dbReference type="PANTHER" id="PTHR10270:SF161">
    <property type="entry name" value="SEX-DETERMINING REGION Y PROTEIN"/>
    <property type="match status" value="1"/>
</dbReference>
<feature type="region of interest" description="Disordered" evidence="5">
    <location>
        <begin position="117"/>
        <end position="143"/>
    </location>
</feature>
<dbReference type="Proteomes" id="UP000654370">
    <property type="component" value="Unassembled WGS sequence"/>
</dbReference>
<protein>
    <recommendedName>
        <fullName evidence="6">HMG box domain-containing protein</fullName>
    </recommendedName>
</protein>
<dbReference type="PANTHER" id="PTHR10270">
    <property type="entry name" value="SOX TRANSCRIPTION FACTOR"/>
    <property type="match status" value="1"/>
</dbReference>
<evidence type="ECO:0000256" key="5">
    <source>
        <dbReference type="SAM" id="MobiDB-lite"/>
    </source>
</evidence>
<dbReference type="GO" id="GO:0030154">
    <property type="term" value="P:cell differentiation"/>
    <property type="evidence" value="ECO:0007669"/>
    <property type="project" value="TreeGrafter"/>
</dbReference>
<dbReference type="SUPFAM" id="SSF47095">
    <property type="entry name" value="HMG-box"/>
    <property type="match status" value="1"/>
</dbReference>
<dbReference type="OrthoDB" id="6247875at2759"/>
<dbReference type="AlphaFoldDB" id="A0A8H7PNJ8"/>
<gene>
    <name evidence="7" type="ORF">INT43_005671</name>
</gene>
<evidence type="ECO:0000313" key="8">
    <source>
        <dbReference type="Proteomes" id="UP000654370"/>
    </source>
</evidence>
<sequence length="272" mass="31032">MKLEEYSKNTSPTPSSLAKADKRIPRPSNCFIAYRMAIREKVIAGNPKMNGKEISQLAGKMWRSEPEYVKDHFKAIAEKLKAEHTSKYPNYSYSPRKRKNSCVHDSYSSCEESYNVDSSLNKKSQRESNRHETLEENTPSKDANVVCDEMTTLTKGLKKADNHTLSYIVQDKQRDQFELLDAAGIALAHDLRETNVRQEHDTDDLIANELKYAEDYHLLSSSCDYGLSDEAPSPSPMIPDLVSSVDSDWLQYSPYAYTPGYDSLYSYYVFES</sequence>
<keyword evidence="4" id="KW-0539">Nucleus</keyword>
<feature type="domain" description="HMG box" evidence="6">
    <location>
        <begin position="24"/>
        <end position="92"/>
    </location>
</feature>
<proteinExistence type="predicted"/>
<dbReference type="EMBL" id="JAEPQZ010000010">
    <property type="protein sequence ID" value="KAG2176431.1"/>
    <property type="molecule type" value="Genomic_DNA"/>
</dbReference>
<evidence type="ECO:0000259" key="6">
    <source>
        <dbReference type="PROSITE" id="PS50118"/>
    </source>
</evidence>
<dbReference type="GO" id="GO:0005634">
    <property type="term" value="C:nucleus"/>
    <property type="evidence" value="ECO:0007669"/>
    <property type="project" value="UniProtKB-UniRule"/>
</dbReference>
<dbReference type="FunFam" id="1.10.30.10:FF:000041">
    <property type="entry name" value="HMG box family protein"/>
    <property type="match status" value="1"/>
</dbReference>
<evidence type="ECO:0000256" key="3">
    <source>
        <dbReference type="ARBA" id="ARBA00023163"/>
    </source>
</evidence>
<keyword evidence="8" id="KW-1185">Reference proteome</keyword>
<dbReference type="GO" id="GO:0001228">
    <property type="term" value="F:DNA-binding transcription activator activity, RNA polymerase II-specific"/>
    <property type="evidence" value="ECO:0007669"/>
    <property type="project" value="TreeGrafter"/>
</dbReference>
<feature type="DNA-binding region" description="HMG box" evidence="4">
    <location>
        <begin position="24"/>
        <end position="92"/>
    </location>
</feature>
<dbReference type="PROSITE" id="PS50118">
    <property type="entry name" value="HMG_BOX_2"/>
    <property type="match status" value="1"/>
</dbReference>
<evidence type="ECO:0000256" key="2">
    <source>
        <dbReference type="ARBA" id="ARBA00023125"/>
    </source>
</evidence>